<evidence type="ECO:0000313" key="3">
    <source>
        <dbReference type="EMBL" id="MFB9053671.1"/>
    </source>
</evidence>
<dbReference type="PANTHER" id="PTHR15032">
    <property type="entry name" value="N-ACYL-PHOSPHATIDYLETHANOLAMINE-HYDROLYZING PHOSPHOLIPASE D"/>
    <property type="match status" value="1"/>
</dbReference>
<dbReference type="Pfam" id="PF12706">
    <property type="entry name" value="Lactamase_B_2"/>
    <property type="match status" value="1"/>
</dbReference>
<dbReference type="InterPro" id="IPR001279">
    <property type="entry name" value="Metallo-B-lactamas"/>
</dbReference>
<dbReference type="EMBL" id="JBHMEZ010000012">
    <property type="protein sequence ID" value="MFB9053671.1"/>
    <property type="molecule type" value="Genomic_DNA"/>
</dbReference>
<evidence type="ECO:0000313" key="4">
    <source>
        <dbReference type="Proteomes" id="UP001589605"/>
    </source>
</evidence>
<dbReference type="InterPro" id="IPR036866">
    <property type="entry name" value="RibonucZ/Hydroxyglut_hydro"/>
</dbReference>
<dbReference type="PANTHER" id="PTHR15032:SF4">
    <property type="entry name" value="N-ACYL-PHOSPHATIDYLETHANOLAMINE-HYDROLYZING PHOSPHOLIPASE D"/>
    <property type="match status" value="1"/>
</dbReference>
<proteinExistence type="predicted"/>
<evidence type="ECO:0000256" key="1">
    <source>
        <dbReference type="SAM" id="Phobius"/>
    </source>
</evidence>
<evidence type="ECO:0000259" key="2">
    <source>
        <dbReference type="Pfam" id="PF12706"/>
    </source>
</evidence>
<accession>A0ABV5F2K1</accession>
<gene>
    <name evidence="3" type="ORF">ACFFVB_11350</name>
</gene>
<keyword evidence="4" id="KW-1185">Reference proteome</keyword>
<dbReference type="Gene3D" id="3.60.15.10">
    <property type="entry name" value="Ribonuclease Z/Hydroxyacylglutathione hydrolase-like"/>
    <property type="match status" value="1"/>
</dbReference>
<sequence>MLKLILKKMGIIIGIGILILVLGIILFLYLSPQFGGTPTAVQEEKFSLTNHYKEGKFINSGNVDMSMGLQDMGKSIVGYFKQTKGVIPEQPILVETILPSDLLNYTGKIRLFWFGHSTFLLQIQSKNILIDPMFGEVPAPHPMLGSKRFSNHLPITIKDLPRIDAVLISHDHYDHLDYDSISKLKDKVDAFYTPLGVGSHLESWGISKDKIHELDWWEEIMFSDLKFVCTPAQHFSGRGISDKAKTLWSSWIITSKDDNIFFSGDSGYGKHFKDIGEKYGPFDFAMIECGQYNTLWHDIHMYPEETVQAALDVKAKLMMPIHWGAFKLAMHEWNEPVERLLEASKTQNINIIVPKIGQEIQIEKDTNNTEAWWDEVNAEAN</sequence>
<dbReference type="Proteomes" id="UP001589605">
    <property type="component" value="Unassembled WGS sequence"/>
</dbReference>
<protein>
    <submittedName>
        <fullName evidence="3">MBL fold metallo-hydrolase</fullName>
    </submittedName>
</protein>
<keyword evidence="1" id="KW-1133">Transmembrane helix</keyword>
<keyword evidence="1" id="KW-0472">Membrane</keyword>
<comment type="caution">
    <text evidence="3">The sequence shown here is derived from an EMBL/GenBank/DDBJ whole genome shotgun (WGS) entry which is preliminary data.</text>
</comment>
<feature type="transmembrane region" description="Helical" evidence="1">
    <location>
        <begin position="12"/>
        <end position="30"/>
    </location>
</feature>
<feature type="domain" description="Metallo-beta-lactamase" evidence="2">
    <location>
        <begin position="127"/>
        <end position="323"/>
    </location>
</feature>
<keyword evidence="1" id="KW-0812">Transmembrane</keyword>
<organism evidence="3 4">
    <name type="scientific">Formosa undariae</name>
    <dbReference type="NCBI Taxonomy" id="1325436"/>
    <lineage>
        <taxon>Bacteria</taxon>
        <taxon>Pseudomonadati</taxon>
        <taxon>Bacteroidota</taxon>
        <taxon>Flavobacteriia</taxon>
        <taxon>Flavobacteriales</taxon>
        <taxon>Flavobacteriaceae</taxon>
        <taxon>Formosa</taxon>
    </lineage>
</organism>
<dbReference type="RefSeq" id="WP_382382908.1">
    <property type="nucleotide sequence ID" value="NZ_JBHMEZ010000012.1"/>
</dbReference>
<reference evidence="3 4" key="1">
    <citation type="submission" date="2024-09" db="EMBL/GenBank/DDBJ databases">
        <authorList>
            <person name="Sun Q."/>
            <person name="Mori K."/>
        </authorList>
    </citation>
    <scope>NUCLEOTIDE SEQUENCE [LARGE SCALE GENOMIC DNA]</scope>
    <source>
        <strain evidence="3 4">CECT 8286</strain>
    </source>
</reference>
<name>A0ABV5F2K1_9FLAO</name>
<dbReference type="SUPFAM" id="SSF56281">
    <property type="entry name" value="Metallo-hydrolase/oxidoreductase"/>
    <property type="match status" value="1"/>
</dbReference>